<evidence type="ECO:0000256" key="3">
    <source>
        <dbReference type="ARBA" id="ARBA00023163"/>
    </source>
</evidence>
<keyword evidence="3" id="KW-0804">Transcription</keyword>
<dbReference type="Gene3D" id="1.10.10.60">
    <property type="entry name" value="Homeodomain-like"/>
    <property type="match status" value="1"/>
</dbReference>
<evidence type="ECO:0000313" key="7">
    <source>
        <dbReference type="Proteomes" id="UP000503222"/>
    </source>
</evidence>
<dbReference type="EMBL" id="CP049869">
    <property type="protein sequence ID" value="QIK77980.1"/>
    <property type="molecule type" value="Genomic_DNA"/>
</dbReference>
<dbReference type="InterPro" id="IPR009057">
    <property type="entry name" value="Homeodomain-like_sf"/>
</dbReference>
<evidence type="ECO:0000313" key="6">
    <source>
        <dbReference type="EMBL" id="QIK77980.1"/>
    </source>
</evidence>
<dbReference type="SUPFAM" id="SSF46689">
    <property type="entry name" value="Homeodomain-like"/>
    <property type="match status" value="1"/>
</dbReference>
<feature type="domain" description="HTH araC/xylS-type" evidence="5">
    <location>
        <begin position="223"/>
        <end position="325"/>
    </location>
</feature>
<name>A0A6G7YMK6_9SPHN</name>
<accession>A0A6G7YMK6</accession>
<keyword evidence="4" id="KW-0472">Membrane</keyword>
<keyword evidence="7" id="KW-1185">Reference proteome</keyword>
<reference evidence="6 7" key="1">
    <citation type="submission" date="2020-03" db="EMBL/GenBank/DDBJ databases">
        <title>Sphingomonas sp. nov., isolated from fish.</title>
        <authorList>
            <person name="Hyun D.-W."/>
            <person name="Bae J.-W."/>
        </authorList>
    </citation>
    <scope>NUCLEOTIDE SEQUENCE [LARGE SCALE GENOMIC DNA]</scope>
    <source>
        <strain evidence="6 7">HDW15B</strain>
    </source>
</reference>
<feature type="transmembrane region" description="Helical" evidence="4">
    <location>
        <begin position="95"/>
        <end position="115"/>
    </location>
</feature>
<dbReference type="InterPro" id="IPR050204">
    <property type="entry name" value="AraC_XylS_family_regulators"/>
</dbReference>
<evidence type="ECO:0000256" key="2">
    <source>
        <dbReference type="ARBA" id="ARBA00023125"/>
    </source>
</evidence>
<dbReference type="KEGG" id="spii:G7077_02690"/>
<feature type="transmembrane region" description="Helical" evidence="4">
    <location>
        <begin position="136"/>
        <end position="160"/>
    </location>
</feature>
<evidence type="ECO:0000256" key="1">
    <source>
        <dbReference type="ARBA" id="ARBA00023015"/>
    </source>
</evidence>
<dbReference type="RefSeq" id="WP_166410375.1">
    <property type="nucleotide sequence ID" value="NZ_CP049869.1"/>
</dbReference>
<keyword evidence="1" id="KW-0805">Transcription regulation</keyword>
<dbReference type="Pfam" id="PF12833">
    <property type="entry name" value="HTH_18"/>
    <property type="match status" value="1"/>
</dbReference>
<organism evidence="6 7">
    <name type="scientific">Sphingomonas piscis</name>
    <dbReference type="NCBI Taxonomy" id="2714943"/>
    <lineage>
        <taxon>Bacteria</taxon>
        <taxon>Pseudomonadati</taxon>
        <taxon>Pseudomonadota</taxon>
        <taxon>Alphaproteobacteria</taxon>
        <taxon>Sphingomonadales</taxon>
        <taxon>Sphingomonadaceae</taxon>
        <taxon>Sphingomonas</taxon>
    </lineage>
</organism>
<evidence type="ECO:0000256" key="4">
    <source>
        <dbReference type="SAM" id="Phobius"/>
    </source>
</evidence>
<keyword evidence="4" id="KW-0812">Transmembrane</keyword>
<dbReference type="InterPro" id="IPR018060">
    <property type="entry name" value="HTH_AraC"/>
</dbReference>
<sequence>MAVLLLVLTGVLTPWLIGFAGFYDNWQWLTFFPIAQPLLVPPLLLAYVEMTIRGSPLQVLRAWFLPGFVAVSFELASFILPLSDKLEWAEVVGRAFRTAENLLLIVLFALVLRRVRRLVADYRKTLTEQRSDEARFGLTWLLQLTSAMTILWSVWALYALTDTVIPLSFDGLMPLYLAIAGASVWLAIQAWRYGNVPWPRLQAVTSDKDAPPRPTRDWQAEGGRWATVLRESEAYREPALTLRGAARIVGTNEAYLSRAFNEGLGLSFSAVIQGLRSDAVAAAIERGGGEDLLTLAHDAGFASKASFNRAFAARFGVPPSTYRRRLRIVKN</sequence>
<evidence type="ECO:0000259" key="5">
    <source>
        <dbReference type="PROSITE" id="PS01124"/>
    </source>
</evidence>
<gene>
    <name evidence="6" type="ORF">G7077_02690</name>
</gene>
<dbReference type="Proteomes" id="UP000503222">
    <property type="component" value="Chromosome"/>
</dbReference>
<feature type="transmembrane region" description="Helical" evidence="4">
    <location>
        <begin position="172"/>
        <end position="191"/>
    </location>
</feature>
<dbReference type="GO" id="GO:0003700">
    <property type="term" value="F:DNA-binding transcription factor activity"/>
    <property type="evidence" value="ECO:0007669"/>
    <property type="project" value="InterPro"/>
</dbReference>
<dbReference type="SMART" id="SM00342">
    <property type="entry name" value="HTH_ARAC"/>
    <property type="match status" value="1"/>
</dbReference>
<keyword evidence="4" id="KW-1133">Transmembrane helix</keyword>
<feature type="transmembrane region" description="Helical" evidence="4">
    <location>
        <begin position="28"/>
        <end position="48"/>
    </location>
</feature>
<dbReference type="PROSITE" id="PS01124">
    <property type="entry name" value="HTH_ARAC_FAMILY_2"/>
    <property type="match status" value="1"/>
</dbReference>
<dbReference type="GO" id="GO:0043565">
    <property type="term" value="F:sequence-specific DNA binding"/>
    <property type="evidence" value="ECO:0007669"/>
    <property type="project" value="InterPro"/>
</dbReference>
<keyword evidence="2" id="KW-0238">DNA-binding</keyword>
<proteinExistence type="predicted"/>
<protein>
    <submittedName>
        <fullName evidence="6">AraC family transcriptional regulator</fullName>
    </submittedName>
</protein>
<feature type="transmembrane region" description="Helical" evidence="4">
    <location>
        <begin position="60"/>
        <end position="83"/>
    </location>
</feature>
<dbReference type="AlphaFoldDB" id="A0A6G7YMK6"/>
<dbReference type="PANTHER" id="PTHR46796">
    <property type="entry name" value="HTH-TYPE TRANSCRIPTIONAL ACTIVATOR RHAS-RELATED"/>
    <property type="match status" value="1"/>
</dbReference>